<keyword evidence="12" id="KW-0804">Transcription</keyword>
<dbReference type="FunFam" id="3.30.160.60:FF:000247">
    <property type="entry name" value="Zinc finger protein 236"/>
    <property type="match status" value="1"/>
</dbReference>
<keyword evidence="5" id="KW-0479">Metal-binding</keyword>
<comment type="similarity">
    <text evidence="3">Belongs to the krueppel C2H2-type zinc-finger protein family.</text>
</comment>
<evidence type="ECO:0000256" key="3">
    <source>
        <dbReference type="ARBA" id="ARBA00006991"/>
    </source>
</evidence>
<keyword evidence="8" id="KW-0862">Zinc</keyword>
<keyword evidence="13" id="KW-0539">Nucleus</keyword>
<dbReference type="GO" id="GO:0001227">
    <property type="term" value="F:DNA-binding transcription repressor activity, RNA polymerase II-specific"/>
    <property type="evidence" value="ECO:0007669"/>
    <property type="project" value="TreeGrafter"/>
</dbReference>
<dbReference type="PANTHER" id="PTHR24399:SF23">
    <property type="entry name" value="C2H2-TYPE DOMAIN-CONTAINING PROTEIN"/>
    <property type="match status" value="1"/>
</dbReference>
<feature type="domain" description="C2H2-type" evidence="16">
    <location>
        <begin position="401"/>
        <end position="428"/>
    </location>
</feature>
<dbReference type="Proteomes" id="UP001178508">
    <property type="component" value="Chromosome 5"/>
</dbReference>
<evidence type="ECO:0000259" key="16">
    <source>
        <dbReference type="PROSITE" id="PS50157"/>
    </source>
</evidence>
<dbReference type="SUPFAM" id="SSF57667">
    <property type="entry name" value="beta-beta-alpha zinc fingers"/>
    <property type="match status" value="3"/>
</dbReference>
<keyword evidence="11" id="KW-0238">DNA-binding</keyword>
<dbReference type="PANTHER" id="PTHR24399">
    <property type="entry name" value="ZINC FINGER AND BTB DOMAIN-CONTAINING"/>
    <property type="match status" value="1"/>
</dbReference>
<dbReference type="GO" id="GO:0008270">
    <property type="term" value="F:zinc ion binding"/>
    <property type="evidence" value="ECO:0007669"/>
    <property type="project" value="UniProtKB-KW"/>
</dbReference>
<evidence type="ECO:0000256" key="12">
    <source>
        <dbReference type="ARBA" id="ARBA00023163"/>
    </source>
</evidence>
<dbReference type="GO" id="GO:0005654">
    <property type="term" value="C:nucleoplasm"/>
    <property type="evidence" value="ECO:0007669"/>
    <property type="project" value="TreeGrafter"/>
</dbReference>
<dbReference type="Pfam" id="PF00096">
    <property type="entry name" value="zf-C2H2"/>
    <property type="match status" value="4"/>
</dbReference>
<keyword evidence="18" id="KW-1185">Reference proteome</keyword>
<evidence type="ECO:0000256" key="6">
    <source>
        <dbReference type="ARBA" id="ARBA00022737"/>
    </source>
</evidence>
<dbReference type="GO" id="GO:0000978">
    <property type="term" value="F:RNA polymerase II cis-regulatory region sequence-specific DNA binding"/>
    <property type="evidence" value="ECO:0007669"/>
    <property type="project" value="TreeGrafter"/>
</dbReference>
<keyword evidence="9" id="KW-0832">Ubl conjugation</keyword>
<keyword evidence="10" id="KW-0805">Transcription regulation</keyword>
<sequence length="467" mass="52293">MVDMFDLVSFKKELQLLVNNLVKAVMSEMITAAEKNSRLNQNPGTDEKLGRLVDSLCDEAVDKILKVFDFVLLRQEKSPENLKDPHAAAEGLLKTEGGDGGDEYPPGGQTVILVFTSPAVSSKSVLLSVETEAHGENETDAACKSSSLHSKHSSPTPQADVPDHEYAQPPMPPPVVASAAVSSSHKKVANKPQSTETSEILSQCQQCGMLFPNKERLSDHQRKSHPVCSTCGLCFTGIQRLHEHEIQEHGLLPYGCEYCQKRFKHKPHLNLHVRARHTREKTCHCDICGKGYSCSSMLKTHRTTHFEKKFTCEVCGRSFHHACHLTRHKLVHQGVRPHRCNVCGKGFIQAGNLRSHQITHTGERQLCSICGKRYRRLKDHIISKHLHEPATDELAGREASVTCDVCGKKFSYLSHLMRHRSIHTGETPYSCSDCGKHFRLLTYLKAHLQTKAHLKQTQRRQSNTSDL</sequence>
<keyword evidence="7 14" id="KW-0863">Zinc-finger</keyword>
<feature type="domain" description="C2H2-type" evidence="16">
    <location>
        <begin position="283"/>
        <end position="310"/>
    </location>
</feature>
<dbReference type="SMART" id="SM00355">
    <property type="entry name" value="ZnF_C2H2"/>
    <property type="match status" value="9"/>
</dbReference>
<feature type="region of interest" description="Disordered" evidence="15">
    <location>
        <begin position="132"/>
        <end position="195"/>
    </location>
</feature>
<evidence type="ECO:0000256" key="7">
    <source>
        <dbReference type="ARBA" id="ARBA00022771"/>
    </source>
</evidence>
<evidence type="ECO:0000256" key="8">
    <source>
        <dbReference type="ARBA" id="ARBA00022833"/>
    </source>
</evidence>
<keyword evidence="6" id="KW-0677">Repeat</keyword>
<evidence type="ECO:0000256" key="13">
    <source>
        <dbReference type="ARBA" id="ARBA00023242"/>
    </source>
</evidence>
<dbReference type="GO" id="GO:0002682">
    <property type="term" value="P:regulation of immune system process"/>
    <property type="evidence" value="ECO:0007669"/>
    <property type="project" value="TreeGrafter"/>
</dbReference>
<protein>
    <submittedName>
        <fullName evidence="17">Zinc finger protein 708-like isoform X1</fullName>
    </submittedName>
</protein>
<evidence type="ECO:0000256" key="9">
    <source>
        <dbReference type="ARBA" id="ARBA00022843"/>
    </source>
</evidence>
<reference evidence="17" key="1">
    <citation type="submission" date="2023-08" db="EMBL/GenBank/DDBJ databases">
        <authorList>
            <person name="Alioto T."/>
            <person name="Alioto T."/>
            <person name="Gomez Garrido J."/>
        </authorList>
    </citation>
    <scope>NUCLEOTIDE SEQUENCE</scope>
</reference>
<dbReference type="Gene3D" id="3.30.160.60">
    <property type="entry name" value="Classic Zinc Finger"/>
    <property type="match status" value="6"/>
</dbReference>
<dbReference type="InterPro" id="IPR013087">
    <property type="entry name" value="Znf_C2H2_type"/>
</dbReference>
<dbReference type="InterPro" id="IPR036236">
    <property type="entry name" value="Znf_C2H2_sf"/>
</dbReference>
<evidence type="ECO:0000313" key="18">
    <source>
        <dbReference type="Proteomes" id="UP001178508"/>
    </source>
</evidence>
<organism evidence="17 18">
    <name type="scientific">Xyrichtys novacula</name>
    <name type="common">Pearly razorfish</name>
    <name type="synonym">Hemipteronotus novacula</name>
    <dbReference type="NCBI Taxonomy" id="13765"/>
    <lineage>
        <taxon>Eukaryota</taxon>
        <taxon>Metazoa</taxon>
        <taxon>Chordata</taxon>
        <taxon>Craniata</taxon>
        <taxon>Vertebrata</taxon>
        <taxon>Euteleostomi</taxon>
        <taxon>Actinopterygii</taxon>
        <taxon>Neopterygii</taxon>
        <taxon>Teleostei</taxon>
        <taxon>Neoteleostei</taxon>
        <taxon>Acanthomorphata</taxon>
        <taxon>Eupercaria</taxon>
        <taxon>Labriformes</taxon>
        <taxon>Labridae</taxon>
        <taxon>Xyrichtys</taxon>
    </lineage>
</organism>
<proteinExistence type="inferred from homology"/>
<name>A0AAV1FA54_XYRNO</name>
<dbReference type="FunFam" id="3.30.160.60:FF:000100">
    <property type="entry name" value="Zinc finger 45-like"/>
    <property type="match status" value="1"/>
</dbReference>
<keyword evidence="4" id="KW-1017">Isopeptide bond</keyword>
<evidence type="ECO:0000256" key="2">
    <source>
        <dbReference type="ARBA" id="ARBA00004123"/>
    </source>
</evidence>
<dbReference type="AlphaFoldDB" id="A0AAV1FA54"/>
<gene>
    <name evidence="17" type="ORF">XNOV1_A042908</name>
</gene>
<evidence type="ECO:0000256" key="1">
    <source>
        <dbReference type="ARBA" id="ARBA00003767"/>
    </source>
</evidence>
<feature type="domain" description="C2H2-type" evidence="16">
    <location>
        <begin position="429"/>
        <end position="458"/>
    </location>
</feature>
<dbReference type="PROSITE" id="PS50157">
    <property type="entry name" value="ZINC_FINGER_C2H2_2"/>
    <property type="match status" value="7"/>
</dbReference>
<evidence type="ECO:0000256" key="11">
    <source>
        <dbReference type="ARBA" id="ARBA00023125"/>
    </source>
</evidence>
<evidence type="ECO:0000256" key="10">
    <source>
        <dbReference type="ARBA" id="ARBA00023015"/>
    </source>
</evidence>
<feature type="domain" description="C2H2-type" evidence="16">
    <location>
        <begin position="202"/>
        <end position="225"/>
    </location>
</feature>
<dbReference type="GO" id="GO:0001817">
    <property type="term" value="P:regulation of cytokine production"/>
    <property type="evidence" value="ECO:0007669"/>
    <property type="project" value="TreeGrafter"/>
</dbReference>
<comment type="subcellular location">
    <subcellularLocation>
        <location evidence="2">Nucleus</location>
    </subcellularLocation>
</comment>
<evidence type="ECO:0000313" key="17">
    <source>
        <dbReference type="EMBL" id="CAJ1057609.1"/>
    </source>
</evidence>
<dbReference type="FunFam" id="3.30.160.60:FF:002239">
    <property type="entry name" value="Zinc finger protein 226"/>
    <property type="match status" value="1"/>
</dbReference>
<feature type="domain" description="C2H2-type" evidence="16">
    <location>
        <begin position="338"/>
        <end position="365"/>
    </location>
</feature>
<dbReference type="EMBL" id="OY660868">
    <property type="protein sequence ID" value="CAJ1057609.1"/>
    <property type="molecule type" value="Genomic_DNA"/>
</dbReference>
<evidence type="ECO:0000256" key="15">
    <source>
        <dbReference type="SAM" id="MobiDB-lite"/>
    </source>
</evidence>
<evidence type="ECO:0000256" key="5">
    <source>
        <dbReference type="ARBA" id="ARBA00022723"/>
    </source>
</evidence>
<accession>A0AAV1FA54</accession>
<dbReference type="FunFam" id="3.30.160.60:FF:000671">
    <property type="entry name" value="Zinc finger protein 26"/>
    <property type="match status" value="1"/>
</dbReference>
<feature type="domain" description="C2H2-type" evidence="16">
    <location>
        <begin position="254"/>
        <end position="282"/>
    </location>
</feature>
<dbReference type="PROSITE" id="PS00028">
    <property type="entry name" value="ZINC_FINGER_C2H2_1"/>
    <property type="match status" value="7"/>
</dbReference>
<comment type="function">
    <text evidence="1">May be involved in transcriptional regulation.</text>
</comment>
<feature type="domain" description="C2H2-type" evidence="16">
    <location>
        <begin position="310"/>
        <end position="337"/>
    </location>
</feature>
<evidence type="ECO:0000256" key="14">
    <source>
        <dbReference type="PROSITE-ProRule" id="PRU00042"/>
    </source>
</evidence>
<evidence type="ECO:0000256" key="4">
    <source>
        <dbReference type="ARBA" id="ARBA00022499"/>
    </source>
</evidence>